<dbReference type="InterPro" id="IPR052994">
    <property type="entry name" value="Tiny_macrocysts_regulators"/>
</dbReference>
<reference evidence="5" key="1">
    <citation type="journal article" date="2006" name="PLoS Biol.">
        <title>Macronuclear genome sequence of the ciliate Tetrahymena thermophila, a model eukaryote.</title>
        <authorList>
            <person name="Eisen J.A."/>
            <person name="Coyne R.S."/>
            <person name="Wu M."/>
            <person name="Wu D."/>
            <person name="Thiagarajan M."/>
            <person name="Wortman J.R."/>
            <person name="Badger J.H."/>
            <person name="Ren Q."/>
            <person name="Amedeo P."/>
            <person name="Jones K.M."/>
            <person name="Tallon L.J."/>
            <person name="Delcher A.L."/>
            <person name="Salzberg S.L."/>
            <person name="Silva J.C."/>
            <person name="Haas B.J."/>
            <person name="Majoros W.H."/>
            <person name="Farzad M."/>
            <person name="Carlton J.M."/>
            <person name="Smith R.K. Jr."/>
            <person name="Garg J."/>
            <person name="Pearlman R.E."/>
            <person name="Karrer K.M."/>
            <person name="Sun L."/>
            <person name="Manning G."/>
            <person name="Elde N.C."/>
            <person name="Turkewitz A.P."/>
            <person name="Asai D.J."/>
            <person name="Wilkes D.E."/>
            <person name="Wang Y."/>
            <person name="Cai H."/>
            <person name="Collins K."/>
            <person name="Stewart B.A."/>
            <person name="Lee S.R."/>
            <person name="Wilamowska K."/>
            <person name="Weinberg Z."/>
            <person name="Ruzzo W.L."/>
            <person name="Wloga D."/>
            <person name="Gaertig J."/>
            <person name="Frankel J."/>
            <person name="Tsao C.-C."/>
            <person name="Gorovsky M.A."/>
            <person name="Keeling P.J."/>
            <person name="Waller R.F."/>
            <person name="Patron N.J."/>
            <person name="Cherry J.M."/>
            <person name="Stover N.A."/>
            <person name="Krieger C.J."/>
            <person name="del Toro C."/>
            <person name="Ryder H.F."/>
            <person name="Williamson S.C."/>
            <person name="Barbeau R.A."/>
            <person name="Hamilton E.P."/>
            <person name="Orias E."/>
        </authorList>
    </citation>
    <scope>NUCLEOTIDE SEQUENCE [LARGE SCALE GENOMIC DNA]</scope>
    <source>
        <strain evidence="5">SB210</strain>
    </source>
</reference>
<proteinExistence type="predicted"/>
<protein>
    <submittedName>
        <fullName evidence="4">Transmembrane protein, putative</fullName>
    </submittedName>
</protein>
<feature type="compositionally biased region" description="Basic and acidic residues" evidence="2">
    <location>
        <begin position="1162"/>
        <end position="1181"/>
    </location>
</feature>
<gene>
    <name evidence="4" type="ORF">TTHERM_00734070</name>
</gene>
<feature type="coiled-coil region" evidence="1">
    <location>
        <begin position="559"/>
        <end position="586"/>
    </location>
</feature>
<feature type="transmembrane region" description="Helical" evidence="3">
    <location>
        <begin position="1358"/>
        <end position="1377"/>
    </location>
</feature>
<dbReference type="EMBL" id="GG662786">
    <property type="protein sequence ID" value="EAR91310.2"/>
    <property type="molecule type" value="Genomic_DNA"/>
</dbReference>
<evidence type="ECO:0000256" key="3">
    <source>
        <dbReference type="SAM" id="Phobius"/>
    </source>
</evidence>
<dbReference type="PANTHER" id="PTHR31600">
    <property type="entry name" value="TINY MACROCYSTS PROTEIN B-RELATED"/>
    <property type="match status" value="1"/>
</dbReference>
<feature type="region of interest" description="Disordered" evidence="2">
    <location>
        <begin position="1155"/>
        <end position="1203"/>
    </location>
</feature>
<evidence type="ECO:0000256" key="1">
    <source>
        <dbReference type="SAM" id="Coils"/>
    </source>
</evidence>
<evidence type="ECO:0000256" key="2">
    <source>
        <dbReference type="SAM" id="MobiDB-lite"/>
    </source>
</evidence>
<dbReference type="GeneID" id="7833545"/>
<keyword evidence="3 4" id="KW-0812">Transmembrane</keyword>
<dbReference type="InParanoid" id="Q231Z0"/>
<dbReference type="PANTHER" id="PTHR31600:SF2">
    <property type="entry name" value="GAMETE ENRICHED GENE 10 PROTEIN-RELATED"/>
    <property type="match status" value="1"/>
</dbReference>
<accession>Q231Z0</accession>
<feature type="transmembrane region" description="Helical" evidence="3">
    <location>
        <begin position="1425"/>
        <end position="1447"/>
    </location>
</feature>
<dbReference type="KEGG" id="tet:TTHERM_00734070"/>
<keyword evidence="3" id="KW-1133">Transmembrane helix</keyword>
<name>Q231Z0_TETTS</name>
<dbReference type="Proteomes" id="UP000009168">
    <property type="component" value="Unassembled WGS sequence"/>
</dbReference>
<dbReference type="OrthoDB" id="366387at2759"/>
<organism evidence="4 5">
    <name type="scientific">Tetrahymena thermophila (strain SB210)</name>
    <dbReference type="NCBI Taxonomy" id="312017"/>
    <lineage>
        <taxon>Eukaryota</taxon>
        <taxon>Sar</taxon>
        <taxon>Alveolata</taxon>
        <taxon>Ciliophora</taxon>
        <taxon>Intramacronucleata</taxon>
        <taxon>Oligohymenophorea</taxon>
        <taxon>Hymenostomatida</taxon>
        <taxon>Tetrahymenina</taxon>
        <taxon>Tetrahymenidae</taxon>
        <taxon>Tetrahymena</taxon>
    </lineage>
</organism>
<feature type="coiled-coil region" evidence="1">
    <location>
        <begin position="393"/>
        <end position="420"/>
    </location>
</feature>
<keyword evidence="5" id="KW-1185">Reference proteome</keyword>
<feature type="transmembrane region" description="Helical" evidence="3">
    <location>
        <begin position="202"/>
        <end position="230"/>
    </location>
</feature>
<feature type="transmembrane region" description="Helical" evidence="3">
    <location>
        <begin position="1532"/>
        <end position="1553"/>
    </location>
</feature>
<dbReference type="HOGENOM" id="CLU_002566_0_0_1"/>
<evidence type="ECO:0000313" key="4">
    <source>
        <dbReference type="EMBL" id="EAR91310.2"/>
    </source>
</evidence>
<feature type="transmembrane region" description="Helical" evidence="3">
    <location>
        <begin position="160"/>
        <end position="181"/>
    </location>
</feature>
<dbReference type="RefSeq" id="XP_001011555.2">
    <property type="nucleotide sequence ID" value="XM_001011555.2"/>
</dbReference>
<keyword evidence="1" id="KW-0175">Coiled coil</keyword>
<feature type="transmembrane region" description="Helical" evidence="3">
    <location>
        <begin position="250"/>
        <end position="270"/>
    </location>
</feature>
<feature type="transmembrane region" description="Helical" evidence="3">
    <location>
        <begin position="1231"/>
        <end position="1256"/>
    </location>
</feature>
<feature type="region of interest" description="Disordered" evidence="2">
    <location>
        <begin position="930"/>
        <end position="969"/>
    </location>
</feature>
<feature type="transmembrane region" description="Helical" evidence="3">
    <location>
        <begin position="1760"/>
        <end position="1783"/>
    </location>
</feature>
<sequence length="1820" mass="213802">MNSHIQFKGNNQQAANPIVEEIKNFYINDIYEIVKNSKRNIHFSILLFCFYQLTLVQMQLDNSTYNQLTSNNGIYSNFIEYVFFLKEFTNSTRNQHQQDYAVIAFFTLNCFILLFLFINLIFRDRIRKDKFEIVSQLLQSYEYIISLPSLYISLSNYQFYLSFVNIPITIFIGSLIVSLDYDYQFLEEDLLQKSDSHLNPTIFHLNLVLCITSCFFDIYVNIGCSFVINVLKLFINLRNHTYINKKACRWMIILSLMKICLIFPLLVYCLQGEMQELLFLVSLVMFPISYKLGNILFVNWYNYISLDSVADENHVSSFSLFNNILDENNENKKIDIFCRLLVDNLKEKIKFSNQVKNSTFIFAQQVYYLDEEEKENSKKEETQLLLRNPTDKKNQITKTISKLKDKLKEKEEFIENNSANVDDTFNSKSLQVIIKIYNSILNKKKSKSSQLTELHFSYLTLLSTLNLNSCLSYTQILNIKSNTKLRLGWKDQQKMKNIMKLADIQSMLNQKRIKKGDEFQLYHILKFEEEMNKIQKQYFECMRQYKMAVEKLSMSFIDINEILILLKQYRDERGNLENKIKQQLQFNSHSESLKNLCINFDYYMLHNQSLLKFYEKQNRQSILQLKTKEYYSKQSCFIYVSLLERSFGIVQKANRAFIQAFGFANKSQVLNKSILQIFPNNFFKKSQESVLSKIINENFLSLYNQYFHLPLFIGKNSLGYAIPLQLKIQSQIVDQNDFGVTIWAKPIKDDNLYVLLDSKDHSIIKVASKIFYDEFMYDNFNLQFQRALRMDSLIPIIDDLIKTSKIEVGKKFETILIQPFDRVEAQSRSNIKDPNFLNHLKFQNIFQVTVHFQSFDSKLAQFVNMIIENYEPIYYLKDKIQYIQLYQNQIKELCGIQLQFDPNYEEDNMSDIRAKSYYFENSFKSRVVKQQTRKVSQNTNQNESTADNLMQSNINTEQSNSNLKLKPSRYSTNDNIKETSEIKNIQKIVDLNQEILLLGSLQKENPIDNINDSKLINIQSSDRIELNEKVQNNHNNSNSNHQNFNQQHRLSNLNSSLFLGNSLINNNFQQDQQLTKDESQLNNFNDVHHSNEALYHSNKKYQAAKYDDIMVIQEENQEFNSKNTFNVQEFNSRQHSANQLLSSKHGLQFNSAFRSKQQTIGTKKEDNQEQDKEKSNLKESKNPFTQDGGSRRQKKQDLQSVSSSSKSVENKYLFEMIHTKRQISYLKVINFIGIASVLITLSLTLSGFFTFLFSLISQRENFKFINWVYMININLSYALSERYLIELNRNNFLYTPQSMNQTFSESLMQENLSRINKSSQEMLLLYNNTNPDIQVFNIIQQKYLPQKIFQSLNTYQQYNISMLYSILLQIEGLFYFIQDLDPYRIIYKQNRINYPTINNQVTAVFDQLSTQYQTQLDSILSQSLIQLYVVLIVSLLFLVSIIPSFIFTKLRQQKILELFATFDPATLKEILGQLTYQLTLYGGFDKNQTIGSKSNFSNMNQTHISKQAQAIVNVEKKLNISRTSVIQYSVKYLALALILIFGLIMIYPSVFYVTVRDFINNSNIIFQFNNVVCKTYFIVANTNRSRQGLLVAFLMPQDQAVTVSQYQSSLEDILDTLKDLPDMINQNLTQIDQSNLYNNQIYQSFLKNVYTGNACDTMNNFTQYQNNDFLYSQCNSVGKGSLQKGLLNGVFQFISVLKDFASFAFSYDLQTFQAGLKQYYANSAAYSQFYFKVELSKAHEYIMNFFQDQNQQLYDYYEKIAIVLVAFQVSFVILIFSVSWYYYFSSINNIIFSTKQLLDIFPQTTLIQNTYIMSYLRKNE</sequence>
<keyword evidence="3" id="KW-0472">Membrane</keyword>
<feature type="transmembrane region" description="Helical" evidence="3">
    <location>
        <begin position="41"/>
        <end position="60"/>
    </location>
</feature>
<evidence type="ECO:0000313" key="5">
    <source>
        <dbReference type="Proteomes" id="UP000009168"/>
    </source>
</evidence>
<feature type="transmembrane region" description="Helical" evidence="3">
    <location>
        <begin position="100"/>
        <end position="122"/>
    </location>
</feature>